<gene>
    <name evidence="3" type="primary">menH</name>
    <name evidence="5" type="ORF">A6E14_06430</name>
</gene>
<dbReference type="NCBIfam" id="NF008340">
    <property type="entry name" value="PRK11126.1"/>
    <property type="match status" value="1"/>
</dbReference>
<dbReference type="Gene3D" id="3.40.50.1820">
    <property type="entry name" value="alpha/beta hydrolase"/>
    <property type="match status" value="1"/>
</dbReference>
<dbReference type="RefSeq" id="WP_026026464.1">
    <property type="nucleotide sequence ID" value="NZ_JBNGCH010000317.1"/>
</dbReference>
<comment type="similarity">
    <text evidence="3">Belongs to the AB hydrolase superfamily. MenH family.</text>
</comment>
<sequence>MLHSEHHYVGNTTKPTLVFLHGLLGNGDDWQSSIEQLTEYSCLTIDLPGHGQSAHITCTGFDDCCDMISNTVSALLAPSQPVVMIGYSMGGRVAMHGVANGLFSILNLQGLIVEGSHLGLESTAKKLARAVNDRGWANRFNNEPIEQVLIDWYQQGVFSSLNNEQKQIFQLKRNANLGPAIAQMLLATSLAEQEYLLTALKKQPIRMHYICGENDHKFSQIARTSGLSFNFVSGAGHNVHQESPHVFAQQIKNFTK</sequence>
<evidence type="ECO:0000256" key="2">
    <source>
        <dbReference type="ARBA" id="ARBA00023239"/>
    </source>
</evidence>
<dbReference type="UniPathway" id="UPA00079"/>
<comment type="catalytic activity">
    <reaction evidence="3">
        <text>5-enolpyruvoyl-6-hydroxy-2-succinyl-cyclohex-3-ene-1-carboxylate = (1R,6R)-6-hydroxy-2-succinyl-cyclohexa-2,4-diene-1-carboxylate + pyruvate</text>
        <dbReference type="Rhea" id="RHEA:25597"/>
        <dbReference type="ChEBI" id="CHEBI:15361"/>
        <dbReference type="ChEBI" id="CHEBI:58689"/>
        <dbReference type="ChEBI" id="CHEBI:58818"/>
        <dbReference type="EC" id="4.2.99.20"/>
    </reaction>
</comment>
<dbReference type="InterPro" id="IPR029058">
    <property type="entry name" value="AB_hydrolase_fold"/>
</dbReference>
<keyword evidence="1 3" id="KW-0474">Menaquinone biosynthesis</keyword>
<accession>A0A1B9R189</accession>
<keyword evidence="2 3" id="KW-0456">Lyase</keyword>
<proteinExistence type="inferred from homology"/>
<dbReference type="PANTHER" id="PTHR42916:SF1">
    <property type="entry name" value="PROTEIN PHYLLO, CHLOROPLASTIC"/>
    <property type="match status" value="1"/>
</dbReference>
<dbReference type="EC" id="4.2.99.20" evidence="3"/>
<feature type="domain" description="AB hydrolase-1" evidence="4">
    <location>
        <begin position="17"/>
        <end position="249"/>
    </location>
</feature>
<protein>
    <recommendedName>
        <fullName evidence="3">Putative 2-succinyl-6-hydroxy-2,4-cyclohexadiene-1-carboxylate synthase</fullName>
        <shortName evidence="3">SHCHC synthase</shortName>
        <ecNumber evidence="3">4.2.99.20</ecNumber>
    </recommendedName>
</protein>
<dbReference type="GO" id="GO:0070205">
    <property type="term" value="F:2-succinyl-6-hydroxy-2,4-cyclohexadiene-1-carboxylate synthase activity"/>
    <property type="evidence" value="ECO:0007669"/>
    <property type="project" value="UniProtKB-UniRule"/>
</dbReference>
<comment type="pathway">
    <text evidence="3">Quinol/quinone metabolism; 1,4-dihydroxy-2-naphthoate biosynthesis; 1,4-dihydroxy-2-naphthoate from chorismate: step 3/7.</text>
</comment>
<organism evidence="5 6">
    <name type="scientific">Vibrio genomosp. F10</name>
    <dbReference type="NCBI Taxonomy" id="723171"/>
    <lineage>
        <taxon>Bacteria</taxon>
        <taxon>Pseudomonadati</taxon>
        <taxon>Pseudomonadota</taxon>
        <taxon>Gammaproteobacteria</taxon>
        <taxon>Vibrionales</taxon>
        <taxon>Vibrionaceae</taxon>
        <taxon>Vibrio</taxon>
    </lineage>
</organism>
<comment type="function">
    <text evidence="3">Catalyzes a proton abstraction reaction that results in 2,5-elimination of pyruvate from 2-succinyl-5-enolpyruvyl-6-hydroxy-3-cyclohexene-1-carboxylate (SEPHCHC) and the formation of 2-succinyl-6-hydroxy-2,4-cyclohexadiene-1-carboxylate (SHCHC).</text>
</comment>
<evidence type="ECO:0000259" key="4">
    <source>
        <dbReference type="Pfam" id="PF12697"/>
    </source>
</evidence>
<dbReference type="AlphaFoldDB" id="A0A1B9R189"/>
<evidence type="ECO:0000256" key="1">
    <source>
        <dbReference type="ARBA" id="ARBA00022428"/>
    </source>
</evidence>
<dbReference type="InterPro" id="IPR000073">
    <property type="entry name" value="AB_hydrolase_1"/>
</dbReference>
<evidence type="ECO:0000313" key="5">
    <source>
        <dbReference type="EMBL" id="OCH78040.1"/>
    </source>
</evidence>
<keyword evidence="6" id="KW-1185">Reference proteome</keyword>
<reference evidence="6" key="1">
    <citation type="submission" date="2016-06" db="EMBL/GenBank/DDBJ databases">
        <authorList>
            <person name="Hehemann J.-H."/>
            <person name="Arevalo P."/>
            <person name="Datta M.S."/>
            <person name="Polz M.F."/>
        </authorList>
    </citation>
    <scope>NUCLEOTIDE SEQUENCE [LARGE SCALE GENOMIC DNA]</scope>
    <source>
        <strain evidence="6">9CSC122</strain>
    </source>
</reference>
<name>A0A1B9R189_9VIBR</name>
<dbReference type="Proteomes" id="UP000093173">
    <property type="component" value="Unassembled WGS sequence"/>
</dbReference>
<dbReference type="SUPFAM" id="SSF53474">
    <property type="entry name" value="alpha/beta-Hydrolases"/>
    <property type="match status" value="1"/>
</dbReference>
<evidence type="ECO:0000313" key="6">
    <source>
        <dbReference type="Proteomes" id="UP000093173"/>
    </source>
</evidence>
<dbReference type="PANTHER" id="PTHR42916">
    <property type="entry name" value="2-SUCCINYL-5-ENOLPYRUVYL-6-HYDROXY-3-CYCLOHEXENE-1-CARBOXYLATE SYNTHASE"/>
    <property type="match status" value="1"/>
</dbReference>
<comment type="caution">
    <text evidence="5">The sequence shown here is derived from an EMBL/GenBank/DDBJ whole genome shotgun (WGS) entry which is preliminary data.</text>
</comment>
<dbReference type="NCBIfam" id="TIGR03695">
    <property type="entry name" value="menH_SHCHC"/>
    <property type="match status" value="1"/>
</dbReference>
<comment type="subunit">
    <text evidence="3">Monomer.</text>
</comment>
<dbReference type="HAMAP" id="MF_01660">
    <property type="entry name" value="MenH"/>
    <property type="match status" value="1"/>
</dbReference>
<dbReference type="UniPathway" id="UPA01057">
    <property type="reaction ID" value="UER00900"/>
</dbReference>
<evidence type="ECO:0000256" key="3">
    <source>
        <dbReference type="HAMAP-Rule" id="MF_01660"/>
    </source>
</evidence>
<dbReference type="GO" id="GO:0009234">
    <property type="term" value="P:menaquinone biosynthetic process"/>
    <property type="evidence" value="ECO:0007669"/>
    <property type="project" value="UniProtKB-UniRule"/>
</dbReference>
<dbReference type="InterPro" id="IPR022485">
    <property type="entry name" value="SHCHC_synthase_MenH"/>
</dbReference>
<dbReference type="Pfam" id="PF12697">
    <property type="entry name" value="Abhydrolase_6"/>
    <property type="match status" value="1"/>
</dbReference>
<comment type="pathway">
    <text evidence="3">Quinol/quinone metabolism; menaquinone biosynthesis.</text>
</comment>
<dbReference type="EMBL" id="MAJZ01000317">
    <property type="protein sequence ID" value="OCH78040.1"/>
    <property type="molecule type" value="Genomic_DNA"/>
</dbReference>